<gene>
    <name evidence="3" type="ORF">ACJIZ3_006705</name>
</gene>
<dbReference type="InterPro" id="IPR032710">
    <property type="entry name" value="NTF2-like_dom_sf"/>
</dbReference>
<dbReference type="SUPFAM" id="SSF54427">
    <property type="entry name" value="NTF2-like"/>
    <property type="match status" value="1"/>
</dbReference>
<sequence length="249" mass="28593">MKMGTTSTTLPYASIFCKTFTNPTPSISAANIRFYGKQGIFHVMHSSFNGTRRGHAVEVACSAKDPGSQDEQTALETVLKLYEAMRNRNVYELSDIIAEECLCISNFVSTFQPFHGKKQVLDFFTSLMKNLGKNIEFVVQNTSDDGMVVGVSWKLEWKHVPLPLGKGISFYMCHVYHGKVMIKNVEMFMEPVLHIEPFRLEVIARVMNAMEKLNLWALFNYRRRRIFKILLILLFIVAIVFFLRQRSST</sequence>
<evidence type="ECO:0000259" key="2">
    <source>
        <dbReference type="Pfam" id="PF02136"/>
    </source>
</evidence>
<comment type="caution">
    <text evidence="3">The sequence shown here is derived from an EMBL/GenBank/DDBJ whole genome shotgun (WGS) entry which is preliminary data.</text>
</comment>
<dbReference type="EMBL" id="JBJXBP010000007">
    <property type="protein sequence ID" value="KAL3820800.1"/>
    <property type="molecule type" value="Genomic_DNA"/>
</dbReference>
<dbReference type="Pfam" id="PF02136">
    <property type="entry name" value="NTF2"/>
    <property type="match status" value="1"/>
</dbReference>
<dbReference type="AlphaFoldDB" id="A0ABD3S8F3"/>
<organism evidence="3 4">
    <name type="scientific">Penstemon smallii</name>
    <dbReference type="NCBI Taxonomy" id="265156"/>
    <lineage>
        <taxon>Eukaryota</taxon>
        <taxon>Viridiplantae</taxon>
        <taxon>Streptophyta</taxon>
        <taxon>Embryophyta</taxon>
        <taxon>Tracheophyta</taxon>
        <taxon>Spermatophyta</taxon>
        <taxon>Magnoliopsida</taxon>
        <taxon>eudicotyledons</taxon>
        <taxon>Gunneridae</taxon>
        <taxon>Pentapetalae</taxon>
        <taxon>asterids</taxon>
        <taxon>lamiids</taxon>
        <taxon>Lamiales</taxon>
        <taxon>Plantaginaceae</taxon>
        <taxon>Cheloneae</taxon>
        <taxon>Penstemon</taxon>
    </lineage>
</organism>
<keyword evidence="1" id="KW-0812">Transmembrane</keyword>
<accession>A0ABD3S8F3</accession>
<dbReference type="InterPro" id="IPR002075">
    <property type="entry name" value="NTF2_dom"/>
</dbReference>
<evidence type="ECO:0000313" key="3">
    <source>
        <dbReference type="EMBL" id="KAL3820800.1"/>
    </source>
</evidence>
<keyword evidence="1" id="KW-0472">Membrane</keyword>
<evidence type="ECO:0000256" key="1">
    <source>
        <dbReference type="SAM" id="Phobius"/>
    </source>
</evidence>
<feature type="transmembrane region" description="Helical" evidence="1">
    <location>
        <begin position="226"/>
        <end position="243"/>
    </location>
</feature>
<keyword evidence="1" id="KW-1133">Transmembrane helix</keyword>
<dbReference type="Gene3D" id="3.10.450.50">
    <property type="match status" value="1"/>
</dbReference>
<name>A0ABD3S8F3_9LAMI</name>
<proteinExistence type="predicted"/>
<evidence type="ECO:0000313" key="4">
    <source>
        <dbReference type="Proteomes" id="UP001634393"/>
    </source>
</evidence>
<dbReference type="PANTHER" id="PTHR33698">
    <property type="entry name" value="NUCLEAR TRANSPORT FACTOR 2 (NTF2)-LIKE PROTEIN"/>
    <property type="match status" value="1"/>
</dbReference>
<dbReference type="PANTHER" id="PTHR33698:SF6">
    <property type="entry name" value="TRANSMEMBRANE PROTEIN"/>
    <property type="match status" value="1"/>
</dbReference>
<reference evidence="3 4" key="1">
    <citation type="submission" date="2024-12" db="EMBL/GenBank/DDBJ databases">
        <title>The unique morphological basis and parallel evolutionary history of personate flowers in Penstemon.</title>
        <authorList>
            <person name="Depatie T.H."/>
            <person name="Wessinger C.A."/>
        </authorList>
    </citation>
    <scope>NUCLEOTIDE SEQUENCE [LARGE SCALE GENOMIC DNA]</scope>
    <source>
        <strain evidence="3">WTNN_2</strain>
        <tissue evidence="3">Leaf</tissue>
    </source>
</reference>
<feature type="domain" description="Nuclear transport factor 2" evidence="2">
    <location>
        <begin position="75"/>
        <end position="158"/>
    </location>
</feature>
<dbReference type="Proteomes" id="UP001634393">
    <property type="component" value="Unassembled WGS sequence"/>
</dbReference>
<protein>
    <recommendedName>
        <fullName evidence="2">Nuclear transport factor 2 domain-containing protein</fullName>
    </recommendedName>
</protein>
<keyword evidence="4" id="KW-1185">Reference proteome</keyword>